<organism evidence="1 2">
    <name type="scientific">Anaerospora hongkongensis</name>
    <dbReference type="NCBI Taxonomy" id="244830"/>
    <lineage>
        <taxon>Bacteria</taxon>
        <taxon>Bacillati</taxon>
        <taxon>Bacillota</taxon>
        <taxon>Negativicutes</taxon>
        <taxon>Selenomonadales</taxon>
        <taxon>Sporomusaceae</taxon>
        <taxon>Anaerospora</taxon>
    </lineage>
</organism>
<evidence type="ECO:0000313" key="1">
    <source>
        <dbReference type="EMBL" id="TCL34002.1"/>
    </source>
</evidence>
<comment type="caution">
    <text evidence="1">The sequence shown here is derived from an EMBL/GenBank/DDBJ whole genome shotgun (WGS) entry which is preliminary data.</text>
</comment>
<gene>
    <name evidence="1" type="ORF">EV210_116105</name>
</gene>
<dbReference type="Proteomes" id="UP000295063">
    <property type="component" value="Unassembled WGS sequence"/>
</dbReference>
<evidence type="ECO:0000313" key="2">
    <source>
        <dbReference type="Proteomes" id="UP000295063"/>
    </source>
</evidence>
<keyword evidence="2" id="KW-1185">Reference proteome</keyword>
<dbReference type="EMBL" id="SLUI01000016">
    <property type="protein sequence ID" value="TCL34002.1"/>
    <property type="molecule type" value="Genomic_DNA"/>
</dbReference>
<proteinExistence type="predicted"/>
<accession>A0A4R1Q0U9</accession>
<name>A0A4R1Q0U9_9FIRM</name>
<reference evidence="1 2" key="1">
    <citation type="submission" date="2019-03" db="EMBL/GenBank/DDBJ databases">
        <title>Genomic Encyclopedia of Type Strains, Phase IV (KMG-IV): sequencing the most valuable type-strain genomes for metagenomic binning, comparative biology and taxonomic classification.</title>
        <authorList>
            <person name="Goeker M."/>
        </authorList>
    </citation>
    <scope>NUCLEOTIDE SEQUENCE [LARGE SCALE GENOMIC DNA]</scope>
    <source>
        <strain evidence="1 2">DSM 15969</strain>
    </source>
</reference>
<dbReference type="RefSeq" id="WP_132083032.1">
    <property type="nucleotide sequence ID" value="NZ_DAIMLW010000156.1"/>
</dbReference>
<dbReference type="AlphaFoldDB" id="A0A4R1Q0U9"/>
<dbReference type="OrthoDB" id="1683846at2"/>
<protein>
    <submittedName>
        <fullName evidence="1">Uncharacterized protein</fullName>
    </submittedName>
</protein>
<sequence>MWKRRERKPLAVDIDHMKVLNQEAIEQLELMSTALEASELATGTMRDSLDTMAENHWHSYMDIIHMVSMHDEDFAATMKKQGTDLRDEEDSEYAERKFAGNRELLLLLLLALIRRHQRFIQLWALRSSPMTDYFKESMAMEREHTSEIIAIIQGMV</sequence>